<dbReference type="GO" id="GO:0072487">
    <property type="term" value="C:MSL complex"/>
    <property type="evidence" value="ECO:0007669"/>
    <property type="project" value="TreeGrafter"/>
</dbReference>
<feature type="domain" description="MRG" evidence="7">
    <location>
        <begin position="40"/>
        <end position="111"/>
    </location>
</feature>
<evidence type="ECO:0000256" key="6">
    <source>
        <dbReference type="SAM" id="MobiDB-lite"/>
    </source>
</evidence>
<sequence length="125" mass="14664">MGSGASDIESNTTAVEEDETAEEGEEEEEEREVDDEAEEESDDETSDEETFEKHFPIVIPDNLKTILEKDYFFVNEKDKVLDLPARRTVLSILESYVRFFAARYMPRTKERRRSEPREKDKTYLT</sequence>
<keyword evidence="9" id="KW-1185">Reference proteome</keyword>
<dbReference type="Pfam" id="PF05712">
    <property type="entry name" value="MRG"/>
    <property type="match status" value="1"/>
</dbReference>
<organism evidence="8 9">
    <name type="scientific">Halocaridina rubra</name>
    <name type="common">Hawaiian red shrimp</name>
    <dbReference type="NCBI Taxonomy" id="373956"/>
    <lineage>
        <taxon>Eukaryota</taxon>
        <taxon>Metazoa</taxon>
        <taxon>Ecdysozoa</taxon>
        <taxon>Arthropoda</taxon>
        <taxon>Crustacea</taxon>
        <taxon>Multicrustacea</taxon>
        <taxon>Malacostraca</taxon>
        <taxon>Eumalacostraca</taxon>
        <taxon>Eucarida</taxon>
        <taxon>Decapoda</taxon>
        <taxon>Pleocyemata</taxon>
        <taxon>Caridea</taxon>
        <taxon>Atyoidea</taxon>
        <taxon>Atyidae</taxon>
        <taxon>Halocaridina</taxon>
    </lineage>
</organism>
<evidence type="ECO:0000256" key="4">
    <source>
        <dbReference type="ARBA" id="ARBA00023163"/>
    </source>
</evidence>
<reference evidence="8 9" key="1">
    <citation type="submission" date="2023-11" db="EMBL/GenBank/DDBJ databases">
        <title>Halocaridina rubra genome assembly.</title>
        <authorList>
            <person name="Smith C."/>
        </authorList>
    </citation>
    <scope>NUCLEOTIDE SEQUENCE [LARGE SCALE GENOMIC DNA]</scope>
    <source>
        <strain evidence="8">EP-1</strain>
        <tissue evidence="8">Whole</tissue>
    </source>
</reference>
<evidence type="ECO:0000256" key="3">
    <source>
        <dbReference type="ARBA" id="ARBA00023015"/>
    </source>
</evidence>
<dbReference type="InterPro" id="IPR026541">
    <property type="entry name" value="MRG_dom"/>
</dbReference>
<evidence type="ECO:0000259" key="7">
    <source>
        <dbReference type="Pfam" id="PF05712"/>
    </source>
</evidence>
<accession>A0AAN8XQ76</accession>
<dbReference type="GO" id="GO:0035267">
    <property type="term" value="C:NuA4 histone acetyltransferase complex"/>
    <property type="evidence" value="ECO:0007669"/>
    <property type="project" value="TreeGrafter"/>
</dbReference>
<dbReference type="InterPro" id="IPR038217">
    <property type="entry name" value="MRG_C_sf"/>
</dbReference>
<evidence type="ECO:0000256" key="2">
    <source>
        <dbReference type="ARBA" id="ARBA00022853"/>
    </source>
</evidence>
<protein>
    <recommendedName>
        <fullName evidence="7">MRG domain-containing protein</fullName>
    </recommendedName>
</protein>
<keyword evidence="3" id="KW-0805">Transcription regulation</keyword>
<comment type="subcellular location">
    <subcellularLocation>
        <location evidence="1">Nucleus</location>
    </subcellularLocation>
</comment>
<name>A0AAN8XQ76_HALRR</name>
<evidence type="ECO:0000313" key="8">
    <source>
        <dbReference type="EMBL" id="KAK7082205.1"/>
    </source>
</evidence>
<evidence type="ECO:0000256" key="1">
    <source>
        <dbReference type="ARBA" id="ARBA00004123"/>
    </source>
</evidence>
<dbReference type="PANTHER" id="PTHR10880">
    <property type="entry name" value="MORTALITY FACTOR 4-LIKE PROTEIN"/>
    <property type="match status" value="1"/>
</dbReference>
<dbReference type="AlphaFoldDB" id="A0AAN8XQ76"/>
<dbReference type="GO" id="GO:0005634">
    <property type="term" value="C:nucleus"/>
    <property type="evidence" value="ECO:0007669"/>
    <property type="project" value="UniProtKB-SubCell"/>
</dbReference>
<feature type="region of interest" description="Disordered" evidence="6">
    <location>
        <begin position="1"/>
        <end position="54"/>
    </location>
</feature>
<keyword evidence="5" id="KW-0539">Nucleus</keyword>
<dbReference type="GO" id="GO:0006325">
    <property type="term" value="P:chromatin organization"/>
    <property type="evidence" value="ECO:0007669"/>
    <property type="project" value="UniProtKB-KW"/>
</dbReference>
<evidence type="ECO:0000256" key="5">
    <source>
        <dbReference type="ARBA" id="ARBA00023242"/>
    </source>
</evidence>
<dbReference type="EMBL" id="JAXCGZ010004139">
    <property type="protein sequence ID" value="KAK7082205.1"/>
    <property type="molecule type" value="Genomic_DNA"/>
</dbReference>
<comment type="caution">
    <text evidence="8">The sequence shown here is derived from an EMBL/GenBank/DDBJ whole genome shotgun (WGS) entry which is preliminary data.</text>
</comment>
<dbReference type="PANTHER" id="PTHR10880:SF15">
    <property type="entry name" value="MSL COMPLEX SUBUNIT 3"/>
    <property type="match status" value="1"/>
</dbReference>
<feature type="compositionally biased region" description="Acidic residues" evidence="6">
    <location>
        <begin position="15"/>
        <end position="50"/>
    </location>
</feature>
<evidence type="ECO:0000313" key="9">
    <source>
        <dbReference type="Proteomes" id="UP001381693"/>
    </source>
</evidence>
<keyword evidence="4" id="KW-0804">Transcription</keyword>
<dbReference type="Gene3D" id="1.10.274.30">
    <property type="entry name" value="MRG domain"/>
    <property type="match status" value="1"/>
</dbReference>
<dbReference type="GO" id="GO:0006355">
    <property type="term" value="P:regulation of DNA-templated transcription"/>
    <property type="evidence" value="ECO:0007669"/>
    <property type="project" value="InterPro"/>
</dbReference>
<dbReference type="Proteomes" id="UP001381693">
    <property type="component" value="Unassembled WGS sequence"/>
</dbReference>
<proteinExistence type="predicted"/>
<dbReference type="InterPro" id="IPR008676">
    <property type="entry name" value="MRG"/>
</dbReference>
<gene>
    <name evidence="8" type="ORF">SK128_019910</name>
</gene>
<keyword evidence="2" id="KW-0156">Chromatin regulator</keyword>
<dbReference type="PROSITE" id="PS51640">
    <property type="entry name" value="MRG"/>
    <property type="match status" value="1"/>
</dbReference>